<evidence type="ECO:0000256" key="1">
    <source>
        <dbReference type="SAM" id="MobiDB-lite"/>
    </source>
</evidence>
<evidence type="ECO:0000313" key="2">
    <source>
        <dbReference type="EMBL" id="WOO42413.1"/>
    </source>
</evidence>
<feature type="compositionally biased region" description="Polar residues" evidence="1">
    <location>
        <begin position="26"/>
        <end position="57"/>
    </location>
</feature>
<dbReference type="Proteomes" id="UP001304300">
    <property type="component" value="Chromosome"/>
</dbReference>
<name>A0AAQ3QSG4_9BACT</name>
<dbReference type="AlphaFoldDB" id="A0AAQ3QSG4"/>
<protein>
    <submittedName>
        <fullName evidence="2">Uncharacterized protein</fullName>
    </submittedName>
</protein>
<proteinExistence type="predicted"/>
<sequence length="57" mass="6374">MTKTPVGSVLTGETKDPDSYLERVRQQNSANTREAGVNQTDFESHQHTNFGTSEGRY</sequence>
<evidence type="ECO:0000313" key="3">
    <source>
        <dbReference type="Proteomes" id="UP001304300"/>
    </source>
</evidence>
<dbReference type="KEGG" id="puo:RZN69_04875"/>
<keyword evidence="3" id="KW-1185">Reference proteome</keyword>
<dbReference type="RefSeq" id="WP_317834932.1">
    <property type="nucleotide sequence ID" value="NZ_CP136920.1"/>
</dbReference>
<reference evidence="2 3" key="1">
    <citation type="submission" date="2023-10" db="EMBL/GenBank/DDBJ databases">
        <title>Rubellicoccus peritrichatus gen. nov., sp. nov., isolated from an algae of coral reef tank.</title>
        <authorList>
            <person name="Luo J."/>
        </authorList>
    </citation>
    <scope>NUCLEOTIDE SEQUENCE [LARGE SCALE GENOMIC DNA]</scope>
    <source>
        <strain evidence="2 3">CR14</strain>
    </source>
</reference>
<dbReference type="EMBL" id="CP136920">
    <property type="protein sequence ID" value="WOO42413.1"/>
    <property type="molecule type" value="Genomic_DNA"/>
</dbReference>
<feature type="compositionally biased region" description="Basic and acidic residues" evidence="1">
    <location>
        <begin position="13"/>
        <end position="25"/>
    </location>
</feature>
<accession>A0AAQ3QSG4</accession>
<feature type="region of interest" description="Disordered" evidence="1">
    <location>
        <begin position="1"/>
        <end position="57"/>
    </location>
</feature>
<gene>
    <name evidence="2" type="ORF">RZN69_04875</name>
</gene>
<organism evidence="2 3">
    <name type="scientific">Rubellicoccus peritrichatus</name>
    <dbReference type="NCBI Taxonomy" id="3080537"/>
    <lineage>
        <taxon>Bacteria</taxon>
        <taxon>Pseudomonadati</taxon>
        <taxon>Verrucomicrobiota</taxon>
        <taxon>Opitutia</taxon>
        <taxon>Puniceicoccales</taxon>
        <taxon>Cerasicoccaceae</taxon>
        <taxon>Rubellicoccus</taxon>
    </lineage>
</organism>